<proteinExistence type="predicted"/>
<reference evidence="4" key="1">
    <citation type="submission" date="2021-06" db="EMBL/GenBank/DDBJ databases">
        <authorList>
            <person name="Kallberg Y."/>
            <person name="Tangrot J."/>
            <person name="Rosling A."/>
        </authorList>
    </citation>
    <scope>NUCLEOTIDE SEQUENCE</scope>
    <source>
        <strain evidence="4">MT106</strain>
    </source>
</reference>
<accession>A0A9N8ZC63</accession>
<evidence type="ECO:0000313" key="4">
    <source>
        <dbReference type="EMBL" id="CAG8479787.1"/>
    </source>
</evidence>
<organism evidence="4 5">
    <name type="scientific">Ambispora gerdemannii</name>
    <dbReference type="NCBI Taxonomy" id="144530"/>
    <lineage>
        <taxon>Eukaryota</taxon>
        <taxon>Fungi</taxon>
        <taxon>Fungi incertae sedis</taxon>
        <taxon>Mucoromycota</taxon>
        <taxon>Glomeromycotina</taxon>
        <taxon>Glomeromycetes</taxon>
        <taxon>Archaeosporales</taxon>
        <taxon>Ambisporaceae</taxon>
        <taxon>Ambispora</taxon>
    </lineage>
</organism>
<protein>
    <submittedName>
        <fullName evidence="4">1632_t:CDS:1</fullName>
    </submittedName>
</protein>
<dbReference type="EMBL" id="CAJVPL010000294">
    <property type="protein sequence ID" value="CAG8479787.1"/>
    <property type="molecule type" value="Genomic_DNA"/>
</dbReference>
<evidence type="ECO:0000313" key="5">
    <source>
        <dbReference type="Proteomes" id="UP000789831"/>
    </source>
</evidence>
<dbReference type="CDD" id="cd01389">
    <property type="entry name" value="HMG-box_ROX1-like"/>
    <property type="match status" value="1"/>
</dbReference>
<dbReference type="AlphaFoldDB" id="A0A9N8ZC63"/>
<dbReference type="GO" id="GO:0003677">
    <property type="term" value="F:DNA binding"/>
    <property type="evidence" value="ECO:0007669"/>
    <property type="project" value="UniProtKB-UniRule"/>
</dbReference>
<evidence type="ECO:0000256" key="1">
    <source>
        <dbReference type="PROSITE-ProRule" id="PRU00267"/>
    </source>
</evidence>
<dbReference type="Proteomes" id="UP000789831">
    <property type="component" value="Unassembled WGS sequence"/>
</dbReference>
<feature type="region of interest" description="Disordered" evidence="2">
    <location>
        <begin position="180"/>
        <end position="202"/>
    </location>
</feature>
<gene>
    <name evidence="4" type="ORF">AGERDE_LOCUS3174</name>
</gene>
<dbReference type="PROSITE" id="PS50118">
    <property type="entry name" value="HMG_BOX_2"/>
    <property type="match status" value="1"/>
</dbReference>
<dbReference type="InterPro" id="IPR036910">
    <property type="entry name" value="HMG_box_dom_sf"/>
</dbReference>
<feature type="DNA-binding region" description="HMG box" evidence="1">
    <location>
        <begin position="43"/>
        <end position="113"/>
    </location>
</feature>
<dbReference type="GO" id="GO:0005634">
    <property type="term" value="C:nucleus"/>
    <property type="evidence" value="ECO:0007669"/>
    <property type="project" value="UniProtKB-UniRule"/>
</dbReference>
<dbReference type="InterPro" id="IPR009071">
    <property type="entry name" value="HMG_box_dom"/>
</dbReference>
<dbReference type="Gene3D" id="1.10.30.10">
    <property type="entry name" value="High mobility group box domain"/>
    <property type="match status" value="1"/>
</dbReference>
<keyword evidence="1" id="KW-0238">DNA-binding</keyword>
<comment type="caution">
    <text evidence="4">The sequence shown here is derived from an EMBL/GenBank/DDBJ whole genome shotgun (WGS) entry which is preliminary data.</text>
</comment>
<keyword evidence="1" id="KW-0539">Nucleus</keyword>
<sequence length="276" mass="31618">MNNFEYLSETERKLLNECPYSLTLTIEELTKPSKKIRINCDKPPRPQNSWIIFRKDFEANIRLRSPGVKKKVKITANECSLKWKLQSSEVKDFFKILEKIACENHKRIYPNYKYKPKHAKNSNYKEFIFREQKKYVFSSSVKSNTINSNSPQEAMQIDGMSSSLTSNSPQEVIQIDMSPSLASNSPQDAIETDGSSSSLTANSPQEINRMLSLAFHSQINRLPFLTSDSQINGLSSLSTTIDNHQDTNNFTTTHNHHQDYTDDFTINDNVLDAFTT</sequence>
<feature type="domain" description="HMG box" evidence="3">
    <location>
        <begin position="43"/>
        <end position="113"/>
    </location>
</feature>
<dbReference type="OrthoDB" id="6247875at2759"/>
<keyword evidence="5" id="KW-1185">Reference proteome</keyword>
<evidence type="ECO:0000256" key="2">
    <source>
        <dbReference type="SAM" id="MobiDB-lite"/>
    </source>
</evidence>
<dbReference type="SUPFAM" id="SSF47095">
    <property type="entry name" value="HMG-box"/>
    <property type="match status" value="1"/>
</dbReference>
<dbReference type="SMART" id="SM00398">
    <property type="entry name" value="HMG"/>
    <property type="match status" value="1"/>
</dbReference>
<name>A0A9N8ZC63_9GLOM</name>
<feature type="region of interest" description="Disordered" evidence="2">
    <location>
        <begin position="142"/>
        <end position="167"/>
    </location>
</feature>
<evidence type="ECO:0000259" key="3">
    <source>
        <dbReference type="PROSITE" id="PS50118"/>
    </source>
</evidence>